<name>A0A4R9KBF1_9LEPT</name>
<reference evidence="1" key="1">
    <citation type="journal article" date="2019" name="PLoS Negl. Trop. Dis.">
        <title>Revisiting the worldwide diversity of Leptospira species in the environment.</title>
        <authorList>
            <person name="Vincent A.T."/>
            <person name="Schiettekatte O."/>
            <person name="Bourhy P."/>
            <person name="Veyrier F.J."/>
            <person name="Picardeau M."/>
        </authorList>
    </citation>
    <scope>NUCLEOTIDE SEQUENCE [LARGE SCALE GENOMIC DNA]</scope>
    <source>
        <strain evidence="1">201702476</strain>
    </source>
</reference>
<accession>A0A4R9KBF1</accession>
<evidence type="ECO:0000313" key="2">
    <source>
        <dbReference type="Proteomes" id="UP000297693"/>
    </source>
</evidence>
<dbReference type="OrthoDB" id="326671at2"/>
<dbReference type="EMBL" id="RQGD01000005">
    <property type="protein sequence ID" value="TGL63185.1"/>
    <property type="molecule type" value="Genomic_DNA"/>
</dbReference>
<keyword evidence="2" id="KW-1185">Reference proteome</keyword>
<proteinExistence type="predicted"/>
<dbReference type="Proteomes" id="UP000297693">
    <property type="component" value="Unassembled WGS sequence"/>
</dbReference>
<dbReference type="RefSeq" id="WP_135621606.1">
    <property type="nucleotide sequence ID" value="NZ_RQGD01000005.1"/>
</dbReference>
<comment type="caution">
    <text evidence="1">The sequence shown here is derived from an EMBL/GenBank/DDBJ whole genome shotgun (WGS) entry which is preliminary data.</text>
</comment>
<protein>
    <submittedName>
        <fullName evidence="1">Uncharacterized protein</fullName>
    </submittedName>
</protein>
<dbReference type="AlphaFoldDB" id="A0A4R9KBF1"/>
<gene>
    <name evidence="1" type="ORF">EHQ58_01720</name>
</gene>
<sequence length="164" mass="19230">MISIRLILLFFIPIGILPNSLPTFSFLDQYENRITSKNLLGGPVVLLGCQKEDIEICRKVGRKLYWKLQNLLWNNASRVKYVAYLNLKESNALIEKFITDSKNREFESIFLDRKGELESGLKTDFAFLRVFNAKGYEIYKDYLDQMTNENINTIHELLKKELKK</sequence>
<organism evidence="1 2">
    <name type="scientific">Leptospira ognonensis</name>
    <dbReference type="NCBI Taxonomy" id="2484945"/>
    <lineage>
        <taxon>Bacteria</taxon>
        <taxon>Pseudomonadati</taxon>
        <taxon>Spirochaetota</taxon>
        <taxon>Spirochaetia</taxon>
        <taxon>Leptospirales</taxon>
        <taxon>Leptospiraceae</taxon>
        <taxon>Leptospira</taxon>
    </lineage>
</organism>
<evidence type="ECO:0000313" key="1">
    <source>
        <dbReference type="EMBL" id="TGL63185.1"/>
    </source>
</evidence>